<feature type="non-terminal residue" evidence="1">
    <location>
        <position position="104"/>
    </location>
</feature>
<accession>X0UDQ1</accession>
<dbReference type="EMBL" id="BARS01017401">
    <property type="protein sequence ID" value="GAF97436.1"/>
    <property type="molecule type" value="Genomic_DNA"/>
</dbReference>
<protein>
    <submittedName>
        <fullName evidence="1">Uncharacterized protein</fullName>
    </submittedName>
</protein>
<evidence type="ECO:0000313" key="1">
    <source>
        <dbReference type="EMBL" id="GAF97436.1"/>
    </source>
</evidence>
<organism evidence="1">
    <name type="scientific">marine sediment metagenome</name>
    <dbReference type="NCBI Taxonomy" id="412755"/>
    <lineage>
        <taxon>unclassified sequences</taxon>
        <taxon>metagenomes</taxon>
        <taxon>ecological metagenomes</taxon>
    </lineage>
</organism>
<name>X0UDQ1_9ZZZZ</name>
<gene>
    <name evidence="1" type="ORF">S01H1_28469</name>
</gene>
<sequence>MSRRKTLSAEDAEHLVAVYDEGGHTFVSLGRHFGISTSAAWRAYTKSKGEGTVIEHTGSDEDFGVVDNLEGIKTGDEVRVHTDGYNQATVTNMPNSMIRTIPQL</sequence>
<proteinExistence type="predicted"/>
<comment type="caution">
    <text evidence="1">The sequence shown here is derived from an EMBL/GenBank/DDBJ whole genome shotgun (WGS) entry which is preliminary data.</text>
</comment>
<reference evidence="1" key="1">
    <citation type="journal article" date="2014" name="Front. Microbiol.">
        <title>High frequency of phylogenetically diverse reductive dehalogenase-homologous genes in deep subseafloor sedimentary metagenomes.</title>
        <authorList>
            <person name="Kawai M."/>
            <person name="Futagami T."/>
            <person name="Toyoda A."/>
            <person name="Takaki Y."/>
            <person name="Nishi S."/>
            <person name="Hori S."/>
            <person name="Arai W."/>
            <person name="Tsubouchi T."/>
            <person name="Morono Y."/>
            <person name="Uchiyama I."/>
            <person name="Ito T."/>
            <person name="Fujiyama A."/>
            <person name="Inagaki F."/>
            <person name="Takami H."/>
        </authorList>
    </citation>
    <scope>NUCLEOTIDE SEQUENCE</scope>
    <source>
        <strain evidence="1">Expedition CK06-06</strain>
    </source>
</reference>
<dbReference type="AlphaFoldDB" id="X0UDQ1"/>